<accession>A0A0B8PFK7</accession>
<evidence type="ECO:0000313" key="2">
    <source>
        <dbReference type="Proteomes" id="UP000031670"/>
    </source>
</evidence>
<name>A0A0B8PFK7_9VIBR</name>
<dbReference type="Proteomes" id="UP000031670">
    <property type="component" value="Unassembled WGS sequence"/>
</dbReference>
<organism evidence="1 2">
    <name type="scientific">Vibrio ishigakensis</name>
    <dbReference type="NCBI Taxonomy" id="1481914"/>
    <lineage>
        <taxon>Bacteria</taxon>
        <taxon>Pseudomonadati</taxon>
        <taxon>Pseudomonadota</taxon>
        <taxon>Gammaproteobacteria</taxon>
        <taxon>Vibrionales</taxon>
        <taxon>Vibrionaceae</taxon>
        <taxon>Vibrio</taxon>
    </lineage>
</organism>
<protein>
    <submittedName>
        <fullName evidence="1">Mlr4739 protein</fullName>
    </submittedName>
</protein>
<sequence>MELTKPSDERVQQLKALIPVLILSIIFSSIMFFTFWDRVASLDLWDDDDYMRLVQISEWVATGSWYLQPLERLNPQDGQIIHWTRVPDIVPYTLIKALSTITDLELATLISISITPLLYLCTTVVLIAATTSKLFGNQYAFVSAVYALSSYLLVKFLPGSIDHHNVQLCISAFFILLIPTKEAEFKYQKRAWIQGMLVALSVWVGVANILFFITALSVLVIYGIYKNRSAVEYVSSISLSAFFFSLVFIVCNRPYSEFFYIHVDAISIAFSSCFLSGYIFCITFIKLKNISKVIATLSSLIISLIPTFCLFPELLSDIAYQDNPEVLKLYWLNFISETYSTTHYIVKDGFLHPPTLHWYLHQQ</sequence>
<dbReference type="EMBL" id="BBSA01000023">
    <property type="protein sequence ID" value="GAM65760.1"/>
    <property type="molecule type" value="Genomic_DNA"/>
</dbReference>
<gene>
    <name evidence="1" type="ORF">JCM19232_2836</name>
</gene>
<dbReference type="AlphaFoldDB" id="A0A0B8PFK7"/>
<proteinExistence type="predicted"/>
<reference evidence="1 2" key="2">
    <citation type="submission" date="2015-01" db="EMBL/GenBank/DDBJ databases">
        <authorList>
            <consortium name="NBRP consortium"/>
            <person name="Sawabe T."/>
            <person name="Meirelles P."/>
            <person name="Feng G."/>
            <person name="Sayaka M."/>
            <person name="Hattori M."/>
            <person name="Ohkuma M."/>
        </authorList>
    </citation>
    <scope>NUCLEOTIDE SEQUENCE [LARGE SCALE GENOMIC DNA]</scope>
    <source>
        <strain evidence="1 2">JCM19232</strain>
    </source>
</reference>
<reference evidence="1 2" key="1">
    <citation type="submission" date="2015-01" db="EMBL/GenBank/DDBJ databases">
        <title>Vibrio sp. C5 JCM 19232 whole genome shotgun sequence.</title>
        <authorList>
            <person name="Sawabe T."/>
            <person name="Meirelles P."/>
            <person name="Feng G."/>
            <person name="Sayaka M."/>
            <person name="Hattori M."/>
            <person name="Ohkuma M."/>
        </authorList>
    </citation>
    <scope>NUCLEOTIDE SEQUENCE [LARGE SCALE GENOMIC DNA]</scope>
    <source>
        <strain evidence="1 2">JCM19232</strain>
    </source>
</reference>
<comment type="caution">
    <text evidence="1">The sequence shown here is derived from an EMBL/GenBank/DDBJ whole genome shotgun (WGS) entry which is preliminary data.</text>
</comment>
<evidence type="ECO:0000313" key="1">
    <source>
        <dbReference type="EMBL" id="GAM65760.1"/>
    </source>
</evidence>